<feature type="compositionally biased region" description="Basic and acidic residues" evidence="1">
    <location>
        <begin position="296"/>
        <end position="309"/>
    </location>
</feature>
<accession>A0AAE1JJH6</accession>
<evidence type="ECO:0000259" key="2">
    <source>
        <dbReference type="PROSITE" id="PS50858"/>
    </source>
</evidence>
<feature type="domain" description="BSD" evidence="2">
    <location>
        <begin position="136"/>
        <end position="188"/>
    </location>
</feature>
<dbReference type="PROSITE" id="PS50858">
    <property type="entry name" value="BSD"/>
    <property type="match status" value="1"/>
</dbReference>
<proteinExistence type="predicted"/>
<dbReference type="Gene3D" id="1.10.3970.10">
    <property type="entry name" value="BSD domain"/>
    <property type="match status" value="1"/>
</dbReference>
<name>A0AAE1JJH6_9FABA</name>
<dbReference type="InterPro" id="IPR005607">
    <property type="entry name" value="BSD_dom"/>
</dbReference>
<comment type="caution">
    <text evidence="3">The sequence shown here is derived from an EMBL/GenBank/DDBJ whole genome shotgun (WGS) entry which is preliminary data.</text>
</comment>
<gene>
    <name evidence="3" type="ORF">QN277_014545</name>
</gene>
<feature type="compositionally biased region" description="Acidic residues" evidence="1">
    <location>
        <begin position="266"/>
        <end position="295"/>
    </location>
</feature>
<evidence type="ECO:0000256" key="1">
    <source>
        <dbReference type="SAM" id="MobiDB-lite"/>
    </source>
</evidence>
<evidence type="ECO:0000313" key="3">
    <source>
        <dbReference type="EMBL" id="KAK4252560.1"/>
    </source>
</evidence>
<dbReference type="PANTHER" id="PTHR31923:SF1">
    <property type="entry name" value="BSD DOMAIN-CONTAINING PROTEIN"/>
    <property type="match status" value="1"/>
</dbReference>
<dbReference type="Pfam" id="PF03909">
    <property type="entry name" value="BSD"/>
    <property type="match status" value="1"/>
</dbReference>
<protein>
    <recommendedName>
        <fullName evidence="2">BSD domain-containing protein</fullName>
    </recommendedName>
</protein>
<dbReference type="SMART" id="SM00751">
    <property type="entry name" value="BSD"/>
    <property type="match status" value="1"/>
</dbReference>
<dbReference type="InterPro" id="IPR035925">
    <property type="entry name" value="BSD_dom_sf"/>
</dbReference>
<dbReference type="PANTHER" id="PTHR31923">
    <property type="entry name" value="BSD DOMAIN-CONTAINING PROTEIN"/>
    <property type="match status" value="1"/>
</dbReference>
<feature type="compositionally biased region" description="Basic and acidic residues" evidence="1">
    <location>
        <begin position="202"/>
        <end position="226"/>
    </location>
</feature>
<keyword evidence="4" id="KW-1185">Reference proteome</keyword>
<dbReference type="Proteomes" id="UP001293593">
    <property type="component" value="Unassembled WGS sequence"/>
</dbReference>
<dbReference type="EMBL" id="JAWXYG010000023">
    <property type="protein sequence ID" value="KAK4252560.1"/>
    <property type="molecule type" value="Genomic_DNA"/>
</dbReference>
<reference evidence="3" key="1">
    <citation type="submission" date="2023-10" db="EMBL/GenBank/DDBJ databases">
        <title>Chromosome-level genome of the transformable northern wattle, Acacia crassicarpa.</title>
        <authorList>
            <person name="Massaro I."/>
            <person name="Sinha N.R."/>
            <person name="Poethig S."/>
            <person name="Leichty A.R."/>
        </authorList>
    </citation>
    <scope>NUCLEOTIDE SEQUENCE</scope>
    <source>
        <strain evidence="3">Acra3RX</strain>
        <tissue evidence="3">Leaf</tissue>
    </source>
</reference>
<sequence length="309" mass="35136">MDFWNKARSLAEEAAKRSQDLSFGTSSFSDIVAETTKRSKEIVSEASKRADQIRIDAFKRADLFKHLAQGIHPPGGVVAPPPSESYEVSSTQEKELERFGITEELREFVKGITPSTFRDFPLQDDMQLSDVPTVSNVRKDLTEWQEKHANLVLSTVKEISKLRYELCPRVMKEGRFWRVYFILMHSHISPYEKRYMEDAKLESSEQAEDKKAVEPPEKEVKDREAIKPPQAQLKIEKAIETPEAGLTSIQEELEVKKESRTSSAEQDIDEFLLGDMEDIDDDGPDDGNGDFDDDLDKLVDSSDDEKGKS</sequence>
<organism evidence="3 4">
    <name type="scientific">Acacia crassicarpa</name>
    <name type="common">northern wattle</name>
    <dbReference type="NCBI Taxonomy" id="499986"/>
    <lineage>
        <taxon>Eukaryota</taxon>
        <taxon>Viridiplantae</taxon>
        <taxon>Streptophyta</taxon>
        <taxon>Embryophyta</taxon>
        <taxon>Tracheophyta</taxon>
        <taxon>Spermatophyta</taxon>
        <taxon>Magnoliopsida</taxon>
        <taxon>eudicotyledons</taxon>
        <taxon>Gunneridae</taxon>
        <taxon>Pentapetalae</taxon>
        <taxon>rosids</taxon>
        <taxon>fabids</taxon>
        <taxon>Fabales</taxon>
        <taxon>Fabaceae</taxon>
        <taxon>Caesalpinioideae</taxon>
        <taxon>mimosoid clade</taxon>
        <taxon>Acacieae</taxon>
        <taxon>Acacia</taxon>
    </lineage>
</organism>
<feature type="region of interest" description="Disordered" evidence="1">
    <location>
        <begin position="202"/>
        <end position="309"/>
    </location>
</feature>
<dbReference type="SUPFAM" id="SSF140383">
    <property type="entry name" value="BSD domain-like"/>
    <property type="match status" value="1"/>
</dbReference>
<evidence type="ECO:0000313" key="4">
    <source>
        <dbReference type="Proteomes" id="UP001293593"/>
    </source>
</evidence>
<dbReference type="AlphaFoldDB" id="A0AAE1JJH6"/>